<accession>A0AAW0NIB2</accession>
<feature type="transmembrane region" description="Helical" evidence="9">
    <location>
        <begin position="297"/>
        <end position="319"/>
    </location>
</feature>
<evidence type="ECO:0000256" key="7">
    <source>
        <dbReference type="ARBA" id="ARBA00023224"/>
    </source>
</evidence>
<dbReference type="PROSITE" id="PS50262">
    <property type="entry name" value="G_PROTEIN_RECEP_F1_2"/>
    <property type="match status" value="1"/>
</dbReference>
<dbReference type="PROSITE" id="PS00237">
    <property type="entry name" value="G_PROTEIN_RECEP_F1_1"/>
    <property type="match status" value="1"/>
</dbReference>
<keyword evidence="6 8" id="KW-0675">Receptor</keyword>
<comment type="caution">
    <text evidence="11">The sequence shown here is derived from an EMBL/GenBank/DDBJ whole genome shotgun (WGS) entry which is preliminary data.</text>
</comment>
<dbReference type="GO" id="GO:0005886">
    <property type="term" value="C:plasma membrane"/>
    <property type="evidence" value="ECO:0007669"/>
    <property type="project" value="TreeGrafter"/>
</dbReference>
<evidence type="ECO:0000256" key="1">
    <source>
        <dbReference type="ARBA" id="ARBA00004141"/>
    </source>
</evidence>
<evidence type="ECO:0000313" key="12">
    <source>
        <dbReference type="Proteomes" id="UP001460270"/>
    </source>
</evidence>
<dbReference type="InterPro" id="IPR051893">
    <property type="entry name" value="HCARs"/>
</dbReference>
<feature type="transmembrane region" description="Helical" evidence="9">
    <location>
        <begin position="257"/>
        <end position="277"/>
    </location>
</feature>
<evidence type="ECO:0000313" key="11">
    <source>
        <dbReference type="EMBL" id="KAK7901475.1"/>
    </source>
</evidence>
<dbReference type="AlphaFoldDB" id="A0AAW0NIB2"/>
<dbReference type="InterPro" id="IPR000276">
    <property type="entry name" value="GPCR_Rhodpsn"/>
</dbReference>
<dbReference type="EMBL" id="JBBPFD010000013">
    <property type="protein sequence ID" value="KAK7901475.1"/>
    <property type="molecule type" value="Genomic_DNA"/>
</dbReference>
<dbReference type="GO" id="GO:0004930">
    <property type="term" value="F:G protein-coupled receptor activity"/>
    <property type="evidence" value="ECO:0007669"/>
    <property type="project" value="UniProtKB-KW"/>
</dbReference>
<dbReference type="InterPro" id="IPR017452">
    <property type="entry name" value="GPCR_Rhodpsn_7TM"/>
</dbReference>
<dbReference type="SUPFAM" id="SSF81321">
    <property type="entry name" value="Family A G protein-coupled receptor-like"/>
    <property type="match status" value="1"/>
</dbReference>
<dbReference type="Proteomes" id="UP001460270">
    <property type="component" value="Unassembled WGS sequence"/>
</dbReference>
<keyword evidence="4 8" id="KW-0297">G-protein coupled receptor</keyword>
<protein>
    <recommendedName>
        <fullName evidence="10">G-protein coupled receptors family 1 profile domain-containing protein</fullName>
    </recommendedName>
</protein>
<dbReference type="PANTHER" id="PTHR46048:SF10">
    <property type="entry name" value="HYDROXYCARBOXYLIC ACID RECEPTOR 1-4-RELATED"/>
    <property type="match status" value="1"/>
</dbReference>
<keyword evidence="5 9" id="KW-0472">Membrane</keyword>
<comment type="similarity">
    <text evidence="8">Belongs to the G-protein coupled receptor 1 family.</text>
</comment>
<dbReference type="PRINTS" id="PR00237">
    <property type="entry name" value="GPCRRHODOPSN"/>
</dbReference>
<dbReference type="Gene3D" id="1.20.1070.10">
    <property type="entry name" value="Rhodopsin 7-helix transmembrane proteins"/>
    <property type="match status" value="1"/>
</dbReference>
<evidence type="ECO:0000256" key="8">
    <source>
        <dbReference type="RuleBase" id="RU000688"/>
    </source>
</evidence>
<comment type="subcellular location">
    <subcellularLocation>
        <location evidence="1">Membrane</location>
        <topology evidence="1">Multi-pass membrane protein</topology>
    </subcellularLocation>
</comment>
<keyword evidence="2 8" id="KW-0812">Transmembrane</keyword>
<sequence length="337" mass="38735">MAANTAECSVVNSRTWIPSHLLLIMSNSSISINQTLHCSFGTETRTSFLFLLMIIEVAIGLPVNILALWIFCFRMKFWKPHAIFLVNLMLADFLLLICVPFRIDAHLRGDHWIYGAIFCRINLFMLAVNRSASIGFMTIVALNRYFKVLHPLSCVSLMSSRNAIWLSTLVWILVIVFRIPLLTTNLLHHKGNRSLCRSFSSYRNPPLAITVHYIAYVTEFILPWFLLIFCSARIIWYLKRQEQIIQQRKFKKAIRSVAVINLVFTICFLPAIVTGLGSLALKKFRPRDCEGFNKMTLAFMAGIGLTYLNSTLDPVIYTFSSSMFRNALKEVFKRMQQ</sequence>
<feature type="domain" description="G-protein coupled receptors family 1 profile" evidence="10">
    <location>
        <begin position="63"/>
        <end position="317"/>
    </location>
</feature>
<keyword evidence="3 9" id="KW-1133">Transmembrane helix</keyword>
<reference evidence="12" key="1">
    <citation type="submission" date="2024-04" db="EMBL/GenBank/DDBJ databases">
        <title>Salinicola lusitanus LLJ914,a marine bacterium isolated from the Okinawa Trough.</title>
        <authorList>
            <person name="Li J."/>
        </authorList>
    </citation>
    <scope>NUCLEOTIDE SEQUENCE [LARGE SCALE GENOMIC DNA]</scope>
</reference>
<feature type="transmembrane region" description="Helical" evidence="9">
    <location>
        <begin position="213"/>
        <end position="236"/>
    </location>
</feature>
<proteinExistence type="inferred from homology"/>
<keyword evidence="7 8" id="KW-0807">Transducer</keyword>
<feature type="transmembrane region" description="Helical" evidence="9">
    <location>
        <begin position="123"/>
        <end position="142"/>
    </location>
</feature>
<name>A0AAW0NIB2_9GOBI</name>
<keyword evidence="12" id="KW-1185">Reference proteome</keyword>
<evidence type="ECO:0000256" key="5">
    <source>
        <dbReference type="ARBA" id="ARBA00023136"/>
    </source>
</evidence>
<evidence type="ECO:0000256" key="4">
    <source>
        <dbReference type="ARBA" id="ARBA00023040"/>
    </source>
</evidence>
<evidence type="ECO:0000259" key="10">
    <source>
        <dbReference type="PROSITE" id="PS50262"/>
    </source>
</evidence>
<feature type="transmembrane region" description="Helical" evidence="9">
    <location>
        <begin position="163"/>
        <end position="181"/>
    </location>
</feature>
<organism evidence="11 12">
    <name type="scientific">Mugilogobius chulae</name>
    <name type="common">yellowstripe goby</name>
    <dbReference type="NCBI Taxonomy" id="88201"/>
    <lineage>
        <taxon>Eukaryota</taxon>
        <taxon>Metazoa</taxon>
        <taxon>Chordata</taxon>
        <taxon>Craniata</taxon>
        <taxon>Vertebrata</taxon>
        <taxon>Euteleostomi</taxon>
        <taxon>Actinopterygii</taxon>
        <taxon>Neopterygii</taxon>
        <taxon>Teleostei</taxon>
        <taxon>Neoteleostei</taxon>
        <taxon>Acanthomorphata</taxon>
        <taxon>Gobiaria</taxon>
        <taxon>Gobiiformes</taxon>
        <taxon>Gobioidei</taxon>
        <taxon>Gobiidae</taxon>
        <taxon>Gobionellinae</taxon>
        <taxon>Mugilogobius</taxon>
    </lineage>
</organism>
<evidence type="ECO:0000256" key="2">
    <source>
        <dbReference type="ARBA" id="ARBA00022692"/>
    </source>
</evidence>
<feature type="transmembrane region" description="Helical" evidence="9">
    <location>
        <begin position="48"/>
        <end position="71"/>
    </location>
</feature>
<feature type="transmembrane region" description="Helical" evidence="9">
    <location>
        <begin position="83"/>
        <end position="103"/>
    </location>
</feature>
<evidence type="ECO:0000256" key="6">
    <source>
        <dbReference type="ARBA" id="ARBA00023170"/>
    </source>
</evidence>
<gene>
    <name evidence="11" type="ORF">WMY93_018244</name>
</gene>
<evidence type="ECO:0000256" key="9">
    <source>
        <dbReference type="SAM" id="Phobius"/>
    </source>
</evidence>
<dbReference type="Pfam" id="PF00001">
    <property type="entry name" value="7tm_1"/>
    <property type="match status" value="1"/>
</dbReference>
<evidence type="ECO:0000256" key="3">
    <source>
        <dbReference type="ARBA" id="ARBA00022989"/>
    </source>
</evidence>
<dbReference type="PANTHER" id="PTHR46048">
    <property type="entry name" value="HYDROXYCARBOXYLIC ACID RECEPTOR 2"/>
    <property type="match status" value="1"/>
</dbReference>